<evidence type="ECO:0000256" key="1">
    <source>
        <dbReference type="ARBA" id="ARBA00023015"/>
    </source>
</evidence>
<name>A0A5C4SXS0_9BACL</name>
<dbReference type="GO" id="GO:0043565">
    <property type="term" value="F:sequence-specific DNA binding"/>
    <property type="evidence" value="ECO:0007669"/>
    <property type="project" value="InterPro"/>
</dbReference>
<dbReference type="SUPFAM" id="SSF46689">
    <property type="entry name" value="Homeodomain-like"/>
    <property type="match status" value="2"/>
</dbReference>
<evidence type="ECO:0000313" key="5">
    <source>
        <dbReference type="EMBL" id="TNJ60676.1"/>
    </source>
</evidence>
<dbReference type="InterPro" id="IPR037923">
    <property type="entry name" value="HTH-like"/>
</dbReference>
<evidence type="ECO:0000256" key="2">
    <source>
        <dbReference type="ARBA" id="ARBA00023125"/>
    </source>
</evidence>
<dbReference type="PANTHER" id="PTHR43280:SF28">
    <property type="entry name" value="HTH-TYPE TRANSCRIPTIONAL ACTIVATOR RHAS"/>
    <property type="match status" value="1"/>
</dbReference>
<evidence type="ECO:0000259" key="4">
    <source>
        <dbReference type="PROSITE" id="PS01124"/>
    </source>
</evidence>
<dbReference type="AlphaFoldDB" id="A0A5C4SXS0"/>
<dbReference type="SMART" id="SM00342">
    <property type="entry name" value="HTH_ARAC"/>
    <property type="match status" value="1"/>
</dbReference>
<dbReference type="Gene3D" id="2.60.120.10">
    <property type="entry name" value="Jelly Rolls"/>
    <property type="match status" value="1"/>
</dbReference>
<dbReference type="SUPFAM" id="SSF51215">
    <property type="entry name" value="Regulatory protein AraC"/>
    <property type="match status" value="1"/>
</dbReference>
<reference evidence="5 6" key="1">
    <citation type="submission" date="2019-05" db="EMBL/GenBank/DDBJ databases">
        <title>We sequenced the genome of Paenibacillus hemerocallicola KCTC 33185 for further insight into its adaptation and study the phylogeny of Paenibacillus.</title>
        <authorList>
            <person name="Narsing Rao M.P."/>
        </authorList>
    </citation>
    <scope>NUCLEOTIDE SEQUENCE [LARGE SCALE GENOMIC DNA]</scope>
    <source>
        <strain evidence="5 6">KCTC 33185</strain>
    </source>
</reference>
<dbReference type="EMBL" id="VDCQ01000081">
    <property type="protein sequence ID" value="TNJ60676.1"/>
    <property type="molecule type" value="Genomic_DNA"/>
</dbReference>
<dbReference type="Gene3D" id="1.10.10.60">
    <property type="entry name" value="Homeodomain-like"/>
    <property type="match status" value="2"/>
</dbReference>
<dbReference type="InterPro" id="IPR018060">
    <property type="entry name" value="HTH_AraC"/>
</dbReference>
<gene>
    <name evidence="5" type="ORF">FE784_35635</name>
</gene>
<dbReference type="GO" id="GO:0003700">
    <property type="term" value="F:DNA-binding transcription factor activity"/>
    <property type="evidence" value="ECO:0007669"/>
    <property type="project" value="InterPro"/>
</dbReference>
<keyword evidence="3" id="KW-0804">Transcription</keyword>
<dbReference type="InterPro" id="IPR009057">
    <property type="entry name" value="Homeodomain-like_sf"/>
</dbReference>
<dbReference type="PRINTS" id="PR00032">
    <property type="entry name" value="HTHARAC"/>
</dbReference>
<dbReference type="PROSITE" id="PS00041">
    <property type="entry name" value="HTH_ARAC_FAMILY_1"/>
    <property type="match status" value="1"/>
</dbReference>
<keyword evidence="2" id="KW-0238">DNA-binding</keyword>
<protein>
    <submittedName>
        <fullName evidence="5">Helix-turn-helix domain-containing protein</fullName>
    </submittedName>
</protein>
<dbReference type="Pfam" id="PF12833">
    <property type="entry name" value="HTH_18"/>
    <property type="match status" value="1"/>
</dbReference>
<dbReference type="InterPro" id="IPR020449">
    <property type="entry name" value="Tscrpt_reg_AraC-type_HTH"/>
</dbReference>
<sequence length="348" mass="40550">MRRPSPTDVGDISGIVVKLIIARTHSGPLLMRCAKMLLDCDCGQIADTNGGDTLKFIQDMGVGKTPFVVDLLMKRAKPFGYYYHAHQGMEILYVHSGRGQVIVNQQRHPIRPGTLLIFQPFQLHRVQMEDVSPQFPYIRSVVTFEPTLFDSYLLAMPELQQFFRYLWKSALTSQLLYLPENERMLDHLLAYYKPRFPELAESAGEECFEPAMLLTMQLFDYIRMHWGNERIDQPQDARNHHAQSILQWIEEHYAEAFQLERLAADLHLSKYHISHLFKQYTGSTINEYLIARRIRQACWLLQTSPLPIHEVGALVGYDNPSYFCQLFRKMTAVTPQAYRRMRETSYQL</sequence>
<dbReference type="InterPro" id="IPR003313">
    <property type="entry name" value="AraC-bd"/>
</dbReference>
<dbReference type="InterPro" id="IPR018062">
    <property type="entry name" value="HTH_AraC-typ_CS"/>
</dbReference>
<dbReference type="InterPro" id="IPR014710">
    <property type="entry name" value="RmlC-like_jellyroll"/>
</dbReference>
<keyword evidence="1" id="KW-0805">Transcription regulation</keyword>
<evidence type="ECO:0000256" key="3">
    <source>
        <dbReference type="ARBA" id="ARBA00023163"/>
    </source>
</evidence>
<evidence type="ECO:0000313" key="6">
    <source>
        <dbReference type="Proteomes" id="UP000307943"/>
    </source>
</evidence>
<dbReference type="PANTHER" id="PTHR43280">
    <property type="entry name" value="ARAC-FAMILY TRANSCRIPTIONAL REGULATOR"/>
    <property type="match status" value="1"/>
</dbReference>
<dbReference type="PROSITE" id="PS01124">
    <property type="entry name" value="HTH_ARAC_FAMILY_2"/>
    <property type="match status" value="1"/>
</dbReference>
<keyword evidence="6" id="KW-1185">Reference proteome</keyword>
<dbReference type="Proteomes" id="UP000307943">
    <property type="component" value="Unassembled WGS sequence"/>
</dbReference>
<dbReference type="OrthoDB" id="9809338at2"/>
<comment type="caution">
    <text evidence="5">The sequence shown here is derived from an EMBL/GenBank/DDBJ whole genome shotgun (WGS) entry which is preliminary data.</text>
</comment>
<feature type="domain" description="HTH araC/xylS-type" evidence="4">
    <location>
        <begin position="243"/>
        <end position="341"/>
    </location>
</feature>
<proteinExistence type="predicted"/>
<dbReference type="Pfam" id="PF02311">
    <property type="entry name" value="AraC_binding"/>
    <property type="match status" value="1"/>
</dbReference>
<organism evidence="5 6">
    <name type="scientific">Paenibacillus hemerocallicola</name>
    <dbReference type="NCBI Taxonomy" id="1172614"/>
    <lineage>
        <taxon>Bacteria</taxon>
        <taxon>Bacillati</taxon>
        <taxon>Bacillota</taxon>
        <taxon>Bacilli</taxon>
        <taxon>Bacillales</taxon>
        <taxon>Paenibacillaceae</taxon>
        <taxon>Paenibacillus</taxon>
    </lineage>
</organism>
<accession>A0A5C4SXS0</accession>